<feature type="compositionally biased region" description="Low complexity" evidence="1">
    <location>
        <begin position="87"/>
        <end position="98"/>
    </location>
</feature>
<feature type="compositionally biased region" description="Pro residues" evidence="1">
    <location>
        <begin position="33"/>
        <end position="42"/>
    </location>
</feature>
<feature type="compositionally biased region" description="Low complexity" evidence="1">
    <location>
        <begin position="8"/>
        <end position="32"/>
    </location>
</feature>
<sequence>LPQDTPTSQSVQGAESSQQAAQESEAATTGPSTTPPQSPPAAPMDIVEIDTAPGPSHSVIQQDPEAPPRRRRRLHVPAVSQEDVGGSSLSASEAALIS</sequence>
<reference evidence="2" key="1">
    <citation type="journal article" date="2022" name="bioRxiv">
        <title>Sequencing and chromosome-scale assembly of the giantPleurodeles waltlgenome.</title>
        <authorList>
            <person name="Brown T."/>
            <person name="Elewa A."/>
            <person name="Iarovenko S."/>
            <person name="Subramanian E."/>
            <person name="Araus A.J."/>
            <person name="Petzold A."/>
            <person name="Susuki M."/>
            <person name="Suzuki K.-i.T."/>
            <person name="Hayashi T."/>
            <person name="Toyoda A."/>
            <person name="Oliveira C."/>
            <person name="Osipova E."/>
            <person name="Leigh N.D."/>
            <person name="Simon A."/>
            <person name="Yun M.H."/>
        </authorList>
    </citation>
    <scope>NUCLEOTIDE SEQUENCE</scope>
    <source>
        <strain evidence="2">20211129_DDA</strain>
        <tissue evidence="2">Liver</tissue>
    </source>
</reference>
<organism evidence="2 3">
    <name type="scientific">Pleurodeles waltl</name>
    <name type="common">Iberian ribbed newt</name>
    <dbReference type="NCBI Taxonomy" id="8319"/>
    <lineage>
        <taxon>Eukaryota</taxon>
        <taxon>Metazoa</taxon>
        <taxon>Chordata</taxon>
        <taxon>Craniata</taxon>
        <taxon>Vertebrata</taxon>
        <taxon>Euteleostomi</taxon>
        <taxon>Amphibia</taxon>
        <taxon>Batrachia</taxon>
        <taxon>Caudata</taxon>
        <taxon>Salamandroidea</taxon>
        <taxon>Salamandridae</taxon>
        <taxon>Pleurodelinae</taxon>
        <taxon>Pleurodeles</taxon>
    </lineage>
</organism>
<feature type="non-terminal residue" evidence="2">
    <location>
        <position position="98"/>
    </location>
</feature>
<feature type="region of interest" description="Disordered" evidence="1">
    <location>
        <begin position="1"/>
        <end position="98"/>
    </location>
</feature>
<feature type="non-terminal residue" evidence="2">
    <location>
        <position position="1"/>
    </location>
</feature>
<name>A0AAV7LAG8_PLEWA</name>
<dbReference type="Proteomes" id="UP001066276">
    <property type="component" value="Chromosome 11"/>
</dbReference>
<evidence type="ECO:0000313" key="3">
    <source>
        <dbReference type="Proteomes" id="UP001066276"/>
    </source>
</evidence>
<evidence type="ECO:0000313" key="2">
    <source>
        <dbReference type="EMBL" id="KAJ1088601.1"/>
    </source>
</evidence>
<gene>
    <name evidence="2" type="ORF">NDU88_001757</name>
</gene>
<comment type="caution">
    <text evidence="2">The sequence shown here is derived from an EMBL/GenBank/DDBJ whole genome shotgun (WGS) entry which is preliminary data.</text>
</comment>
<proteinExistence type="predicted"/>
<accession>A0AAV7LAG8</accession>
<keyword evidence="3" id="KW-1185">Reference proteome</keyword>
<dbReference type="EMBL" id="JANPWB010000015">
    <property type="protein sequence ID" value="KAJ1088601.1"/>
    <property type="molecule type" value="Genomic_DNA"/>
</dbReference>
<protein>
    <submittedName>
        <fullName evidence="2">Uncharacterized protein</fullName>
    </submittedName>
</protein>
<evidence type="ECO:0000256" key="1">
    <source>
        <dbReference type="SAM" id="MobiDB-lite"/>
    </source>
</evidence>
<dbReference type="AlphaFoldDB" id="A0AAV7LAG8"/>